<feature type="domain" description="Ribbon-helix-helix protein CopG" evidence="1">
    <location>
        <begin position="5"/>
        <end position="40"/>
    </location>
</feature>
<gene>
    <name evidence="2" type="ORF">FRE64_13560</name>
</gene>
<evidence type="ECO:0000313" key="3">
    <source>
        <dbReference type="Proteomes" id="UP000318453"/>
    </source>
</evidence>
<evidence type="ECO:0000259" key="1">
    <source>
        <dbReference type="Pfam" id="PF01402"/>
    </source>
</evidence>
<keyword evidence="3" id="KW-1185">Reference proteome</keyword>
<accession>A0A5B8NPF7</accession>
<organism evidence="2 3">
    <name type="scientific">Euhalothece natronophila Z-M001</name>
    <dbReference type="NCBI Taxonomy" id="522448"/>
    <lineage>
        <taxon>Bacteria</taxon>
        <taxon>Bacillati</taxon>
        <taxon>Cyanobacteriota</taxon>
        <taxon>Cyanophyceae</taxon>
        <taxon>Oscillatoriophycideae</taxon>
        <taxon>Chroococcales</taxon>
        <taxon>Halothecacae</taxon>
        <taxon>Halothece cluster</taxon>
        <taxon>Euhalothece</taxon>
    </lineage>
</organism>
<reference evidence="2" key="1">
    <citation type="submission" date="2019-08" db="EMBL/GenBank/DDBJ databases">
        <title>Carotenoids and Carotenoid Binding Proteins in the Halophilic Cyanobacterium Euhalothece sp. ZM00.</title>
        <authorList>
            <person name="Cho S.M."/>
            <person name="Song J.Y."/>
            <person name="Park Y.-I."/>
        </authorList>
    </citation>
    <scope>NUCLEOTIDE SEQUENCE [LARGE SCALE GENOMIC DNA]</scope>
    <source>
        <strain evidence="2">Z-M001</strain>
    </source>
</reference>
<evidence type="ECO:0000313" key="2">
    <source>
        <dbReference type="EMBL" id="QDZ40877.1"/>
    </source>
</evidence>
<name>A0A5B8NPF7_9CHRO</name>
<dbReference type="Pfam" id="PF01402">
    <property type="entry name" value="RHH_1"/>
    <property type="match status" value="1"/>
</dbReference>
<dbReference type="AlphaFoldDB" id="A0A5B8NPF7"/>
<dbReference type="Proteomes" id="UP000318453">
    <property type="component" value="Chromosome"/>
</dbReference>
<proteinExistence type="predicted"/>
<dbReference type="InterPro" id="IPR002145">
    <property type="entry name" value="CopG"/>
</dbReference>
<dbReference type="GO" id="GO:0006355">
    <property type="term" value="P:regulation of DNA-templated transcription"/>
    <property type="evidence" value="ECO:0007669"/>
    <property type="project" value="InterPro"/>
</dbReference>
<protein>
    <submittedName>
        <fullName evidence="2">Ribbon-helix-helix protein, CopG family</fullName>
    </submittedName>
</protein>
<dbReference type="OrthoDB" id="9155116at2"/>
<dbReference type="KEGG" id="enn:FRE64_13560"/>
<dbReference type="EMBL" id="CP042326">
    <property type="protein sequence ID" value="QDZ40877.1"/>
    <property type="molecule type" value="Genomic_DNA"/>
</dbReference>
<sequence length="44" mass="5143">MGKIQLSARIEESEMRILEEYAQKTGRTKTDILREFIRSLKSSV</sequence>